<feature type="compositionally biased region" description="Gly residues" evidence="1">
    <location>
        <begin position="1"/>
        <end position="11"/>
    </location>
</feature>
<dbReference type="Proteomes" id="UP001461498">
    <property type="component" value="Unassembled WGS sequence"/>
</dbReference>
<gene>
    <name evidence="6" type="ORF">O3M35_005217</name>
</gene>
<dbReference type="InterPro" id="IPR038902">
    <property type="entry name" value="INTS1"/>
</dbReference>
<accession>A0AAW1DHC9</accession>
<feature type="compositionally biased region" description="Low complexity" evidence="1">
    <location>
        <begin position="78"/>
        <end position="100"/>
    </location>
</feature>
<evidence type="ECO:0008006" key="8">
    <source>
        <dbReference type="Google" id="ProtNLM"/>
    </source>
</evidence>
<evidence type="ECO:0000259" key="5">
    <source>
        <dbReference type="Pfam" id="PF22929"/>
    </source>
</evidence>
<dbReference type="PANTHER" id="PTHR21224">
    <property type="entry name" value="INTEGRATOR COMPLEX SUBUNIT 1"/>
    <property type="match status" value="1"/>
</dbReference>
<evidence type="ECO:0000313" key="6">
    <source>
        <dbReference type="EMBL" id="KAK9510426.1"/>
    </source>
</evidence>
<organism evidence="6 7">
    <name type="scientific">Rhynocoris fuscipes</name>
    <dbReference type="NCBI Taxonomy" id="488301"/>
    <lineage>
        <taxon>Eukaryota</taxon>
        <taxon>Metazoa</taxon>
        <taxon>Ecdysozoa</taxon>
        <taxon>Arthropoda</taxon>
        <taxon>Hexapoda</taxon>
        <taxon>Insecta</taxon>
        <taxon>Pterygota</taxon>
        <taxon>Neoptera</taxon>
        <taxon>Paraneoptera</taxon>
        <taxon>Hemiptera</taxon>
        <taxon>Heteroptera</taxon>
        <taxon>Panheteroptera</taxon>
        <taxon>Cimicomorpha</taxon>
        <taxon>Reduviidae</taxon>
        <taxon>Harpactorinae</taxon>
        <taxon>Harpactorini</taxon>
        <taxon>Rhynocoris</taxon>
    </lineage>
</organism>
<dbReference type="Pfam" id="PF22929">
    <property type="entry name" value="INTS1_INTS2-bd"/>
    <property type="match status" value="1"/>
</dbReference>
<feature type="region of interest" description="Disordered" evidence="1">
    <location>
        <begin position="1"/>
        <end position="101"/>
    </location>
</feature>
<name>A0AAW1DHC9_9HEMI</name>
<feature type="domain" description="Integrator complex subunit 1 INTS2-binding" evidence="5">
    <location>
        <begin position="914"/>
        <end position="1241"/>
    </location>
</feature>
<proteinExistence type="predicted"/>
<comment type="caution">
    <text evidence="6">The sequence shown here is derived from an EMBL/GenBank/DDBJ whole genome shotgun (WGS) entry which is preliminary data.</text>
</comment>
<dbReference type="Pfam" id="PF12432">
    <property type="entry name" value="INTS1_RP2B-bd"/>
    <property type="match status" value="1"/>
</dbReference>
<feature type="compositionally biased region" description="Basic and acidic residues" evidence="1">
    <location>
        <begin position="52"/>
        <end position="61"/>
    </location>
</feature>
<evidence type="ECO:0000259" key="3">
    <source>
        <dbReference type="Pfam" id="PF22927"/>
    </source>
</evidence>
<keyword evidence="7" id="KW-1185">Reference proteome</keyword>
<dbReference type="InterPro" id="IPR053966">
    <property type="entry name" value="INTS1_INTS2-bd"/>
</dbReference>
<evidence type="ECO:0000259" key="2">
    <source>
        <dbReference type="Pfam" id="PF12432"/>
    </source>
</evidence>
<sequence>MERGKGSSGRGGKSKTPQFPADLYALGSKNTSDGKQRPVAHPASKLGSSHSSSERDRKREGAAIPSVPSKKTKLSPNLLSRSALPTSSSSTSSTSGPSSSVTDAWETLAVEVDSPDFVANIMDAIDNTDTDKAIGMVCGAVKTLRGQRFKVDSVLYEGLSYIATLKKSLFTHEAVVNALCALLKREMPPPSAASFKNILPKTNIIVSLLAISILTRAFQDVKRWPDILMKVFLEDAGGDRNWVDHELSKNFVENILASLNTKAITVNLPDPTTGRPEPPEEDAALMLRAGLTDGERVETEPPMPRFRGNKELIEGFVVDSVKEQLARRLSSDLINRNFLKMLTALCGVTEVRLAVAPRLEGWLQNPKLMRSAQELLMSLCVNCTSHTMKDVEVISCLIKMRLKTKALSNYYLSCIRELAVAHHDNLGTVLKHTIYNELSTSRNPNNMSMLGVIFQCDADRAATYLADIFLELVLNKDDYLRPLRALLREMARVLRHELKLNLFCRGLMSHTEPLPREVDPSRAFTSIIDILSLSIFLAVMPHARSEKKDISQIEKMQMTISDIQKDTIWWLRETALTVYKLSGADFAHALHKILLLEPADQYCKTDNWPPEQDRSLFMRMGYEVPVNEKTVLTLLAVGLSKEHPLSPSDCLDLLLDVVKRAAAIPSPILPVLKIDNEKIVDLIFNLCAYRHPDNIDLPTGYKPPSLAISNLYWKGWTLLLILSSHNPAKFGAITWDKYPTLRVLMEMCITSHFVFPPGFDDLQILALEKQGIIEFESHLAAASTKMEITEQTSLLLSQLVTLDPLGAPRRPPPATVEAIKALNTPLRLGHLLCRSRNPDFLLDIIHRQGASQSMPWLADLVHNSDGALNHLPVQCLCEFLLSSGHKQEGKYQQLLSHLQNILTDPNQDPVNACEVLDYFLRRLSSPNNRSLAITGLKLVISPILDEEDLENKNNVEGKDDPSWLTKQLPMLPHFNTARPQVVSSLRSACLVENEPELVTAYLVFLAKHATGDLNEMTDLVFDMAQLIVERSTIMASILPVSRGNENDPVTIPALDAFLVIFYNYLAKAREPRKDRYTWSDSQDQVIVTWPSGEECTVHILVIHAMVILLTYGPNTVSSISEYNHLLDIWFPEEVNKAPKGFLVDTSEEALLIPDWLKLRMIRSYVPRLVEAALMDLDIAQLILFIQSFGIPIASMSKLLSTLDAEVLNDEQAVREAVIDKVYMVQLVEVQHKRGATGGETFTKVLEVKGTDEPDKLTVVEEEMEVVKKVKRERPPRLPQRTYMSVEEGIATLEKLFVLQCDAASIKSNRILFTNLQRTLVHEIRSKEGGAGRKNCNSSFVIKILSFFISRVARDRSFVGAILSWPQYSCPLFRLLATIAPNSLSLTLLAKEILEAKTDNPRIKSLVDILSQYVSKQENQAMVCIKQEKMDTEDSLSETMKKLLICPDSEAGHLVDKLVRLEPEILGSEIELQMKLLFCSRQVSSLQCRPYLLTLLTHHASWKTLYRCVELLLEKHSVRHYEPTPVLDFLKALTCNPKLWQGREKHTPKHYEPEDVLYLNLEQLKVLAEYIVAEGVLMVDGEVDDVNGNNINHQLSNRLALLNQCICATDIEYAAQIAKHIINKAMASDTPKNEVTMSKQLLVQLYLKIPSLITHLTETEVQKTLMKCSELSVGGCSTMDAMSHSLITALSATPNQKDWNKKSMELDLAVRKMAATHPLLVLRQLPLIASSLRGRVDLDWNVFKYRSHLLLFQQVFALIDLLQPTIFKASYTISLHKILDVYIELFLNYYKEGGAAVNALVTMFVTFMQSYIKKSIVRARKYLQSQAEAISDLTEEFPLVGTLCVVITRPNNTNEVIVTPAASNLVELSNPQWDSKVTQVHKETDPYSALTFFDYNTAKKPAPLEHIFPKLCNLLTNGSSQIRNLAHILVNRYLRYCPSAAVMAIPAYMACLDSSNPDVITATFEYLPEVILAGQEKSHSLLQKLFNLGINNYVNTSPCISKTIALLNQQSAC</sequence>
<feature type="domain" description="Integrator complex subunit 1 R3" evidence="3">
    <location>
        <begin position="1678"/>
        <end position="1837"/>
    </location>
</feature>
<evidence type="ECO:0000256" key="1">
    <source>
        <dbReference type="SAM" id="MobiDB-lite"/>
    </source>
</evidence>
<dbReference type="Pfam" id="PF22928">
    <property type="entry name" value="INTS1_R4"/>
    <property type="match status" value="1"/>
</dbReference>
<dbReference type="SUPFAM" id="SSF48371">
    <property type="entry name" value="ARM repeat"/>
    <property type="match status" value="1"/>
</dbReference>
<feature type="domain" description="Integrator complex subunit 1 RPB2-binding" evidence="2">
    <location>
        <begin position="312"/>
        <end position="466"/>
    </location>
</feature>
<dbReference type="PANTHER" id="PTHR21224:SF1">
    <property type="entry name" value="INTEGRATOR COMPLEX SUBUNIT 1"/>
    <property type="match status" value="1"/>
</dbReference>
<dbReference type="InterPro" id="IPR053964">
    <property type="entry name" value="INT1_R3"/>
</dbReference>
<evidence type="ECO:0000259" key="4">
    <source>
        <dbReference type="Pfam" id="PF22928"/>
    </source>
</evidence>
<protein>
    <recommendedName>
        <fullName evidence="8">DUF3677 domain-containing protein</fullName>
    </recommendedName>
</protein>
<dbReference type="InterPro" id="IPR022145">
    <property type="entry name" value="INTS1_RPB2-bd"/>
</dbReference>
<dbReference type="Pfam" id="PF22927">
    <property type="entry name" value="INT1_R3"/>
    <property type="match status" value="1"/>
</dbReference>
<dbReference type="GO" id="GO:0034474">
    <property type="term" value="P:U2 snRNA 3'-end processing"/>
    <property type="evidence" value="ECO:0007669"/>
    <property type="project" value="InterPro"/>
</dbReference>
<feature type="domain" description="Integrator complex subunit 1 R4" evidence="4">
    <location>
        <begin position="1876"/>
        <end position="1970"/>
    </location>
</feature>
<dbReference type="GO" id="GO:0032039">
    <property type="term" value="C:integrator complex"/>
    <property type="evidence" value="ECO:0007669"/>
    <property type="project" value="InterPro"/>
</dbReference>
<evidence type="ECO:0000313" key="7">
    <source>
        <dbReference type="Proteomes" id="UP001461498"/>
    </source>
</evidence>
<dbReference type="EMBL" id="JAPXFL010000002">
    <property type="protein sequence ID" value="KAK9510426.1"/>
    <property type="molecule type" value="Genomic_DNA"/>
</dbReference>
<reference evidence="6 7" key="1">
    <citation type="submission" date="2022-12" db="EMBL/GenBank/DDBJ databases">
        <title>Chromosome-level genome assembly of true bugs.</title>
        <authorList>
            <person name="Ma L."/>
            <person name="Li H."/>
        </authorList>
    </citation>
    <scope>NUCLEOTIDE SEQUENCE [LARGE SCALE GENOMIC DNA]</scope>
    <source>
        <strain evidence="6">Lab_2022b</strain>
    </source>
</reference>
<dbReference type="InterPro" id="IPR016024">
    <property type="entry name" value="ARM-type_fold"/>
</dbReference>
<dbReference type="InterPro" id="IPR053965">
    <property type="entry name" value="INTS1_R4"/>
</dbReference>